<accession>A0A5C1NLB3</accession>
<dbReference type="FunFam" id="3.20.20.70:FF:000096">
    <property type="entry name" value="Thiamine-phosphate synthase"/>
    <property type="match status" value="1"/>
</dbReference>
<feature type="binding site" evidence="10">
    <location>
        <begin position="44"/>
        <end position="48"/>
    </location>
    <ligand>
        <name>4-amino-2-methyl-5-(diphosphooxymethyl)pyrimidine</name>
        <dbReference type="ChEBI" id="CHEBI:57841"/>
    </ligand>
</feature>
<evidence type="ECO:0000256" key="6">
    <source>
        <dbReference type="ARBA" id="ARBA00022977"/>
    </source>
</evidence>
<dbReference type="OrthoDB" id="9789949at2"/>
<feature type="domain" description="Thiamine phosphate synthase/TenI" evidence="13">
    <location>
        <begin position="14"/>
        <end position="195"/>
    </location>
</feature>
<dbReference type="HAMAP" id="MF_00097">
    <property type="entry name" value="TMP_synthase"/>
    <property type="match status" value="1"/>
</dbReference>
<comment type="catalytic activity">
    <reaction evidence="7 10 11">
        <text>4-methyl-5-(2-phosphooxyethyl)-thiazole + 4-amino-2-methyl-5-(diphosphooxymethyl)pyrimidine + H(+) = thiamine phosphate + diphosphate</text>
        <dbReference type="Rhea" id="RHEA:22328"/>
        <dbReference type="ChEBI" id="CHEBI:15378"/>
        <dbReference type="ChEBI" id="CHEBI:33019"/>
        <dbReference type="ChEBI" id="CHEBI:37575"/>
        <dbReference type="ChEBI" id="CHEBI:57841"/>
        <dbReference type="ChEBI" id="CHEBI:58296"/>
        <dbReference type="EC" id="2.5.1.3"/>
    </reaction>
</comment>
<dbReference type="GO" id="GO:0009229">
    <property type="term" value="P:thiamine diphosphate biosynthetic process"/>
    <property type="evidence" value="ECO:0007669"/>
    <property type="project" value="UniProtKB-UniRule"/>
</dbReference>
<evidence type="ECO:0000256" key="4">
    <source>
        <dbReference type="ARBA" id="ARBA00022723"/>
    </source>
</evidence>
<name>A0A5C1NLB3_9GAMM</name>
<proteinExistence type="inferred from homology"/>
<evidence type="ECO:0000256" key="1">
    <source>
        <dbReference type="ARBA" id="ARBA00003814"/>
    </source>
</evidence>
<dbReference type="InterPro" id="IPR013785">
    <property type="entry name" value="Aldolase_TIM"/>
</dbReference>
<comment type="cofactor">
    <cofactor evidence="10">
        <name>Mg(2+)</name>
        <dbReference type="ChEBI" id="CHEBI:18420"/>
    </cofactor>
    <text evidence="10">Binds 1 Mg(2+) ion per subunit.</text>
</comment>
<keyword evidence="5 10" id="KW-0460">Magnesium</keyword>
<dbReference type="PANTHER" id="PTHR20857">
    <property type="entry name" value="THIAMINE-PHOSPHATE PYROPHOSPHORYLASE"/>
    <property type="match status" value="1"/>
</dbReference>
<dbReference type="KEGG" id="hbh:E4T21_20005"/>
<feature type="binding site" evidence="10">
    <location>
        <position position="76"/>
    </location>
    <ligand>
        <name>4-amino-2-methyl-5-(diphosphooxymethyl)pyrimidine</name>
        <dbReference type="ChEBI" id="CHEBI:57841"/>
    </ligand>
</feature>
<comment type="pathway">
    <text evidence="2 10 12">Cofactor biosynthesis; thiamine diphosphate biosynthesis; thiamine phosphate from 4-amino-2-methyl-5-diphosphomethylpyrimidine and 4-methyl-5-(2-phosphoethyl)-thiazole: step 1/1.</text>
</comment>
<feature type="binding site" evidence="10">
    <location>
        <begin position="192"/>
        <end position="193"/>
    </location>
    <ligand>
        <name>2-[(2R,5Z)-2-carboxy-4-methylthiazol-5(2H)-ylidene]ethyl phosphate</name>
        <dbReference type="ChEBI" id="CHEBI:62899"/>
    </ligand>
</feature>
<dbReference type="RefSeq" id="WP_149286712.1">
    <property type="nucleotide sequence ID" value="NZ_CP038437.2"/>
</dbReference>
<comment type="similarity">
    <text evidence="10 11">Belongs to the thiamine-phosphate synthase family.</text>
</comment>
<dbReference type="UniPathway" id="UPA00060">
    <property type="reaction ID" value="UER00141"/>
</dbReference>
<dbReference type="Proteomes" id="UP000324285">
    <property type="component" value="Chromosome"/>
</dbReference>
<evidence type="ECO:0000256" key="7">
    <source>
        <dbReference type="ARBA" id="ARBA00047334"/>
    </source>
</evidence>
<evidence type="ECO:0000256" key="9">
    <source>
        <dbReference type="ARBA" id="ARBA00047883"/>
    </source>
</evidence>
<dbReference type="InterPro" id="IPR022998">
    <property type="entry name" value="ThiamineP_synth_TenI"/>
</dbReference>
<evidence type="ECO:0000256" key="11">
    <source>
        <dbReference type="RuleBase" id="RU003826"/>
    </source>
</evidence>
<dbReference type="EC" id="2.5.1.3" evidence="10"/>
<dbReference type="EMBL" id="CP038437">
    <property type="protein sequence ID" value="QEM83590.1"/>
    <property type="molecule type" value="Genomic_DNA"/>
</dbReference>
<dbReference type="GO" id="GO:0000287">
    <property type="term" value="F:magnesium ion binding"/>
    <property type="evidence" value="ECO:0007669"/>
    <property type="project" value="UniProtKB-UniRule"/>
</dbReference>
<dbReference type="PANTHER" id="PTHR20857:SF23">
    <property type="entry name" value="THIAMINE BIOSYNTHETIC BIFUNCTIONAL ENZYME"/>
    <property type="match status" value="1"/>
</dbReference>
<dbReference type="Pfam" id="PF02581">
    <property type="entry name" value="TMP-TENI"/>
    <property type="match status" value="1"/>
</dbReference>
<feature type="binding site" evidence="10">
    <location>
        <position position="115"/>
    </location>
    <ligand>
        <name>4-amino-2-methyl-5-(diphosphooxymethyl)pyrimidine</name>
        <dbReference type="ChEBI" id="CHEBI:57841"/>
    </ligand>
</feature>
<dbReference type="AlphaFoldDB" id="A0A5C1NLB3"/>
<evidence type="ECO:0000256" key="10">
    <source>
        <dbReference type="HAMAP-Rule" id="MF_00097"/>
    </source>
</evidence>
<protein>
    <recommendedName>
        <fullName evidence="10">Thiamine-phosphate synthase</fullName>
        <shortName evidence="10">TP synthase</shortName>
        <shortName evidence="10">TPS</shortName>
        <ecNumber evidence="10">2.5.1.3</ecNumber>
    </recommendedName>
    <alternativeName>
        <fullName evidence="10">Thiamine-phosphate pyrophosphorylase</fullName>
        <shortName evidence="10">TMP pyrophosphorylase</shortName>
        <shortName evidence="10">TMP-PPase</shortName>
    </alternativeName>
</protein>
<comment type="function">
    <text evidence="1 10">Condenses 4-methyl-5-(beta-hydroxyethyl)thiazole monophosphate (THZ-P) and 2-methyl-4-amino-5-hydroxymethyl pyrimidine pyrophosphate (HMP-PP) to form thiamine monophosphate (TMP).</text>
</comment>
<reference evidence="14" key="1">
    <citation type="submission" date="2021-02" db="EMBL/GenBank/DDBJ databases">
        <title>Strain Y2R2, a novel species of the genus Halomonas.</title>
        <authorList>
            <person name="Huang H."/>
        </authorList>
    </citation>
    <scope>NUCLEOTIDE SEQUENCE</scope>
    <source>
        <strain evidence="14">Y2R2</strain>
    </source>
</reference>
<evidence type="ECO:0000256" key="8">
    <source>
        <dbReference type="ARBA" id="ARBA00047851"/>
    </source>
</evidence>
<evidence type="ECO:0000313" key="14">
    <source>
        <dbReference type="EMBL" id="QEM83590.1"/>
    </source>
</evidence>
<dbReference type="CDD" id="cd00564">
    <property type="entry name" value="TMP_TenI"/>
    <property type="match status" value="1"/>
</dbReference>
<evidence type="ECO:0000256" key="3">
    <source>
        <dbReference type="ARBA" id="ARBA00022679"/>
    </source>
</evidence>
<evidence type="ECO:0000313" key="15">
    <source>
        <dbReference type="Proteomes" id="UP000324285"/>
    </source>
</evidence>
<dbReference type="GO" id="GO:0004789">
    <property type="term" value="F:thiamine-phosphate diphosphorylase activity"/>
    <property type="evidence" value="ECO:0007669"/>
    <property type="project" value="UniProtKB-UniRule"/>
</dbReference>
<dbReference type="Gene3D" id="3.20.20.70">
    <property type="entry name" value="Aldolase class I"/>
    <property type="match status" value="1"/>
</dbReference>
<feature type="binding site" evidence="10">
    <location>
        <position position="77"/>
    </location>
    <ligand>
        <name>Mg(2+)</name>
        <dbReference type="ChEBI" id="CHEBI:18420"/>
    </ligand>
</feature>
<sequence>MSAERRFRPEQLAIYLVTDPALCAIQGLEDTVMAAVRGGVTLVQLRDKHASDAELITIARRLKTLLDGSGVPLVINDRVEVALAAEVDGVHLGQGDGDVGEARRLLGEQAIIGLSVQNHAQLDKLDRSTLDYLGLGPVFATATKSDHATPLGFSGLAQLVSASPLPSVAIGGLKAEHAAQVRASGADGMAVVSAICGQPDPQVATQVLVKEWKGAT</sequence>
<gene>
    <name evidence="10 14" type="primary">thiE</name>
    <name evidence="14" type="ORF">E4T21_20005</name>
</gene>
<evidence type="ECO:0000259" key="13">
    <source>
        <dbReference type="Pfam" id="PF02581"/>
    </source>
</evidence>
<keyword evidence="15" id="KW-1185">Reference proteome</keyword>
<keyword evidence="4 10" id="KW-0479">Metal-binding</keyword>
<comment type="catalytic activity">
    <reaction evidence="8 10 11">
        <text>2-(2-carboxy-4-methylthiazol-5-yl)ethyl phosphate + 4-amino-2-methyl-5-(diphosphooxymethyl)pyrimidine + 2 H(+) = thiamine phosphate + CO2 + diphosphate</text>
        <dbReference type="Rhea" id="RHEA:47848"/>
        <dbReference type="ChEBI" id="CHEBI:15378"/>
        <dbReference type="ChEBI" id="CHEBI:16526"/>
        <dbReference type="ChEBI" id="CHEBI:33019"/>
        <dbReference type="ChEBI" id="CHEBI:37575"/>
        <dbReference type="ChEBI" id="CHEBI:57841"/>
        <dbReference type="ChEBI" id="CHEBI:62890"/>
        <dbReference type="EC" id="2.5.1.3"/>
    </reaction>
</comment>
<dbReference type="GO" id="GO:0005737">
    <property type="term" value="C:cytoplasm"/>
    <property type="evidence" value="ECO:0007669"/>
    <property type="project" value="TreeGrafter"/>
</dbReference>
<dbReference type="SUPFAM" id="SSF51391">
    <property type="entry name" value="Thiamin phosphate synthase"/>
    <property type="match status" value="1"/>
</dbReference>
<feature type="binding site" evidence="10">
    <location>
        <position position="96"/>
    </location>
    <ligand>
        <name>Mg(2+)</name>
        <dbReference type="ChEBI" id="CHEBI:18420"/>
    </ligand>
</feature>
<keyword evidence="3 10" id="KW-0808">Transferase</keyword>
<dbReference type="InterPro" id="IPR036206">
    <property type="entry name" value="ThiamineP_synth_sf"/>
</dbReference>
<feature type="binding site" evidence="10">
    <location>
        <position position="172"/>
    </location>
    <ligand>
        <name>2-[(2R,5Z)-2-carboxy-4-methylthiazol-5(2H)-ylidene]ethyl phosphate</name>
        <dbReference type="ChEBI" id="CHEBI:62899"/>
    </ligand>
</feature>
<evidence type="ECO:0000256" key="5">
    <source>
        <dbReference type="ARBA" id="ARBA00022842"/>
    </source>
</evidence>
<feature type="binding site" evidence="10">
    <location>
        <position position="144"/>
    </location>
    <ligand>
        <name>4-amino-2-methyl-5-(diphosphooxymethyl)pyrimidine</name>
        <dbReference type="ChEBI" id="CHEBI:57841"/>
    </ligand>
</feature>
<feature type="binding site" evidence="10">
    <location>
        <begin position="141"/>
        <end position="143"/>
    </location>
    <ligand>
        <name>2-[(2R,5Z)-2-carboxy-4-methylthiazol-5(2H)-ylidene]ethyl phosphate</name>
        <dbReference type="ChEBI" id="CHEBI:62899"/>
    </ligand>
</feature>
<evidence type="ECO:0000256" key="2">
    <source>
        <dbReference type="ARBA" id="ARBA00005165"/>
    </source>
</evidence>
<evidence type="ECO:0000256" key="12">
    <source>
        <dbReference type="RuleBase" id="RU004253"/>
    </source>
</evidence>
<dbReference type="NCBIfam" id="TIGR00693">
    <property type="entry name" value="thiE"/>
    <property type="match status" value="1"/>
</dbReference>
<comment type="catalytic activity">
    <reaction evidence="9 10 11">
        <text>2-[(2R,5Z)-2-carboxy-4-methylthiazol-5(2H)-ylidene]ethyl phosphate + 4-amino-2-methyl-5-(diphosphooxymethyl)pyrimidine + 2 H(+) = thiamine phosphate + CO2 + diphosphate</text>
        <dbReference type="Rhea" id="RHEA:47844"/>
        <dbReference type="ChEBI" id="CHEBI:15378"/>
        <dbReference type="ChEBI" id="CHEBI:16526"/>
        <dbReference type="ChEBI" id="CHEBI:33019"/>
        <dbReference type="ChEBI" id="CHEBI:37575"/>
        <dbReference type="ChEBI" id="CHEBI:57841"/>
        <dbReference type="ChEBI" id="CHEBI:62899"/>
        <dbReference type="EC" id="2.5.1.3"/>
    </reaction>
</comment>
<keyword evidence="6 10" id="KW-0784">Thiamine biosynthesis</keyword>
<dbReference type="GO" id="GO:0009228">
    <property type="term" value="P:thiamine biosynthetic process"/>
    <property type="evidence" value="ECO:0007669"/>
    <property type="project" value="UniProtKB-KW"/>
</dbReference>
<dbReference type="InterPro" id="IPR034291">
    <property type="entry name" value="TMP_synthase"/>
</dbReference>
<organism evidence="14 15">
    <name type="scientific">Halomonas binhaiensis</name>
    <dbReference type="NCBI Taxonomy" id="2562282"/>
    <lineage>
        <taxon>Bacteria</taxon>
        <taxon>Pseudomonadati</taxon>
        <taxon>Pseudomonadota</taxon>
        <taxon>Gammaproteobacteria</taxon>
        <taxon>Oceanospirillales</taxon>
        <taxon>Halomonadaceae</taxon>
        <taxon>Halomonas</taxon>
    </lineage>
</organism>